<feature type="chain" id="PRO_5011992934" description="Zinc-dependent metalloprotease" evidence="1">
    <location>
        <begin position="31"/>
        <end position="847"/>
    </location>
</feature>
<dbReference type="Proteomes" id="UP000267517">
    <property type="component" value="Chromosome I"/>
</dbReference>
<evidence type="ECO:0000259" key="2">
    <source>
        <dbReference type="Pfam" id="PF16313"/>
    </source>
</evidence>
<keyword evidence="1" id="KW-0732">Signal</keyword>
<dbReference type="PANTHER" id="PTHR38478">
    <property type="entry name" value="PEPTIDASE M1A AND M12B"/>
    <property type="match status" value="1"/>
</dbReference>
<dbReference type="Pfam" id="PF17148">
    <property type="entry name" value="DUF5117"/>
    <property type="match status" value="1"/>
</dbReference>
<name>A0A250KG00_9BACT</name>
<protein>
    <recommendedName>
        <fullName evidence="6">Zinc-dependent metalloprotease</fullName>
    </recommendedName>
</protein>
<dbReference type="PANTHER" id="PTHR38478:SF1">
    <property type="entry name" value="ZINC DEPENDENT METALLOPROTEASE DOMAIN LIPOPROTEIN"/>
    <property type="match status" value="1"/>
</dbReference>
<feature type="signal peptide" evidence="1">
    <location>
        <begin position="1"/>
        <end position="30"/>
    </location>
</feature>
<dbReference type="InterPro" id="IPR034032">
    <property type="entry name" value="Zn_MMP-like_bac"/>
</dbReference>
<feature type="domain" description="EcxA zinc-binding" evidence="2">
    <location>
        <begin position="434"/>
        <end position="735"/>
    </location>
</feature>
<feature type="domain" description="DUF5117" evidence="3">
    <location>
        <begin position="117"/>
        <end position="302"/>
    </location>
</feature>
<organism evidence="4 5">
    <name type="scientific">Prevotella melaninogenica</name>
    <dbReference type="NCBI Taxonomy" id="28132"/>
    <lineage>
        <taxon>Bacteria</taxon>
        <taxon>Pseudomonadati</taxon>
        <taxon>Bacteroidota</taxon>
        <taxon>Bacteroidia</taxon>
        <taxon>Bacteroidales</taxon>
        <taxon>Prevotellaceae</taxon>
        <taxon>Prevotella</taxon>
    </lineage>
</organism>
<dbReference type="SUPFAM" id="SSF55486">
    <property type="entry name" value="Metalloproteases ('zincins'), catalytic domain"/>
    <property type="match status" value="1"/>
</dbReference>
<dbReference type="Gene3D" id="3.40.390.10">
    <property type="entry name" value="Collagenase (Catalytic Domain)"/>
    <property type="match status" value="1"/>
</dbReference>
<evidence type="ECO:0000256" key="1">
    <source>
        <dbReference type="SAM" id="SignalP"/>
    </source>
</evidence>
<sequence>MKKTSFLSMKSVHVTILAVGFFSLSLSAQAFPFFKKKKKKATTTTSVVKKDAYERILTEEKTDSAKGPFVSFYRTGEKLLMELPPSSIGRDMLIGATISSVSSPQFAEVGTRAGSVSHVRFVEKDSSIVMQAINSELLDALPTDKAKQAQATNYRNLDFYSFPIKARNKKTGGILFDVSSFFLRESKYFPVIAKVAGPYRVDADLKPEWIKVTSLKSFANNACISMERNYVTNMSGNSGNVAISNHPVSVGVQFTLALLPEDKMIPRLSDTRLGYFLTPKSIVNDSLIDHASFINRWRLEPKDPAAYFAGQLSEPVKPIVFYIDNAFPEKWKPAIRQAVLRWNKAFERIGFKNVMQAVDFPTNDPNFDPDNFLYSTIRYLPTATENAMGPSWVDPRTGEIITATVLVYNDVVNVINSWRFIQTSQIDPAARTLDMPDSLLLPSLEYIVTHEVGHTLGLMHNMASSAAIPTDSLRSASFTQKYGTTASIMDYARFNYVAQPTDKGVSLTPPELGVYDNYAIEWGYRVFPNSKTFRDDVKPLMALVESHAHDPMYRYVLQQSRYRYDPTAIEEDLGDDAVKSSTYGLKNLEYILSHFDEWIPDGADGTRKAKLYRQIVSQAYGYVRNVYPIIGGIKLNQSTESSGIPRYEVMPKEKQRAAAMWLLQEARKFGKRGVESIENRLPQINSHPYKTLAGGIQEMALSATARLALSYYADSTSYSPLEYCEDTYNNVWAKTIAGDENLDDDDIAMQQLYVERLKANIVEVRQVGKVRSLRDDMQDVAFLGFGVGYGEPETMWTETIDRTAEYVFHYAQKLQKLLEERIKTTKDTTVKAQYELMYARVQRYMND</sequence>
<dbReference type="InterPro" id="IPR032534">
    <property type="entry name" value="EcxA_zinc-bd"/>
</dbReference>
<evidence type="ECO:0008006" key="6">
    <source>
        <dbReference type="Google" id="ProtNLM"/>
    </source>
</evidence>
<dbReference type="AlphaFoldDB" id="A0A250KG00"/>
<reference evidence="4 5" key="1">
    <citation type="submission" date="2017-05" db="EMBL/GenBank/DDBJ databases">
        <title>whole genome sequence of Prevotella melaninogenica GAI 07411.</title>
        <authorList>
            <person name="Kondo Y."/>
            <person name="Hoshino T."/>
        </authorList>
    </citation>
    <scope>NUCLEOTIDE SEQUENCE [LARGE SCALE GENOMIC DNA]</scope>
    <source>
        <strain evidence="4 5">GAI 07411</strain>
    </source>
</reference>
<evidence type="ECO:0000313" key="5">
    <source>
        <dbReference type="Proteomes" id="UP000267517"/>
    </source>
</evidence>
<dbReference type="Pfam" id="PF16313">
    <property type="entry name" value="DUF4953"/>
    <property type="match status" value="1"/>
</dbReference>
<dbReference type="InterPro" id="IPR033413">
    <property type="entry name" value="DUF5117"/>
</dbReference>
<accession>A0A250KG00</accession>
<evidence type="ECO:0000313" key="4">
    <source>
        <dbReference type="EMBL" id="BBA28579.1"/>
    </source>
</evidence>
<dbReference type="GO" id="GO:0008237">
    <property type="term" value="F:metallopeptidase activity"/>
    <property type="evidence" value="ECO:0007669"/>
    <property type="project" value="InterPro"/>
</dbReference>
<dbReference type="EMBL" id="AP018049">
    <property type="protein sequence ID" value="BBA28579.1"/>
    <property type="molecule type" value="Genomic_DNA"/>
</dbReference>
<gene>
    <name evidence="4" type="ORF">PMEL1_00482</name>
</gene>
<dbReference type="InterPro" id="IPR024079">
    <property type="entry name" value="MetalloPept_cat_dom_sf"/>
</dbReference>
<evidence type="ECO:0000259" key="3">
    <source>
        <dbReference type="Pfam" id="PF17148"/>
    </source>
</evidence>
<dbReference type="CDD" id="cd04276">
    <property type="entry name" value="ZnMc_MMP_like_2"/>
    <property type="match status" value="1"/>
</dbReference>
<proteinExistence type="predicted"/>